<proteinExistence type="predicted"/>
<keyword evidence="2" id="KW-1185">Reference proteome</keyword>
<protein>
    <submittedName>
        <fullName evidence="1">Uncharacterized protein</fullName>
    </submittedName>
</protein>
<accession>A0A9Q3QDF0</accession>
<sequence length="116" mass="13688">MVHIKILKKCGGELEHSLRSRCIEKCSTEEYINALDDIVTRTKVGRTWKRLEIKIQNRPFIKKVKPKEPLKHIKPNTNEQRKFHKCGIIEHLDTNCLKRAKINDIVETEGHNYKED</sequence>
<dbReference type="EMBL" id="AVOT02145578">
    <property type="protein sequence ID" value="MBW0591907.1"/>
    <property type="molecule type" value="Genomic_DNA"/>
</dbReference>
<gene>
    <name evidence="1" type="ORF">O181_131622</name>
</gene>
<evidence type="ECO:0000313" key="2">
    <source>
        <dbReference type="Proteomes" id="UP000765509"/>
    </source>
</evidence>
<evidence type="ECO:0000313" key="1">
    <source>
        <dbReference type="EMBL" id="MBW0591907.1"/>
    </source>
</evidence>
<organism evidence="1 2">
    <name type="scientific">Austropuccinia psidii MF-1</name>
    <dbReference type="NCBI Taxonomy" id="1389203"/>
    <lineage>
        <taxon>Eukaryota</taxon>
        <taxon>Fungi</taxon>
        <taxon>Dikarya</taxon>
        <taxon>Basidiomycota</taxon>
        <taxon>Pucciniomycotina</taxon>
        <taxon>Pucciniomycetes</taxon>
        <taxon>Pucciniales</taxon>
        <taxon>Sphaerophragmiaceae</taxon>
        <taxon>Austropuccinia</taxon>
    </lineage>
</organism>
<reference evidence="1" key="1">
    <citation type="submission" date="2021-03" db="EMBL/GenBank/DDBJ databases">
        <title>Draft genome sequence of rust myrtle Austropuccinia psidii MF-1, a brazilian biotype.</title>
        <authorList>
            <person name="Quecine M.C."/>
            <person name="Pachon D.M.R."/>
            <person name="Bonatelli M.L."/>
            <person name="Correr F.H."/>
            <person name="Franceschini L.M."/>
            <person name="Leite T.F."/>
            <person name="Margarido G.R.A."/>
            <person name="Almeida C.A."/>
            <person name="Ferrarezi J.A."/>
            <person name="Labate C.A."/>
        </authorList>
    </citation>
    <scope>NUCLEOTIDE SEQUENCE</scope>
    <source>
        <strain evidence="1">MF-1</strain>
    </source>
</reference>
<dbReference type="Proteomes" id="UP000765509">
    <property type="component" value="Unassembled WGS sequence"/>
</dbReference>
<comment type="caution">
    <text evidence="1">The sequence shown here is derived from an EMBL/GenBank/DDBJ whole genome shotgun (WGS) entry which is preliminary data.</text>
</comment>
<dbReference type="AlphaFoldDB" id="A0A9Q3QDF0"/>
<name>A0A9Q3QDF0_9BASI</name>